<comment type="caution">
    <text evidence="14">The sequence shown here is derived from an EMBL/GenBank/DDBJ whole genome shotgun (WGS) entry which is preliminary data.</text>
</comment>
<dbReference type="EMBL" id="JAACJN010000008">
    <property type="protein sequence ID" value="KAF5391860.1"/>
    <property type="molecule type" value="Genomic_DNA"/>
</dbReference>
<evidence type="ECO:0000256" key="9">
    <source>
        <dbReference type="PIRSR" id="PIRSR628651-51"/>
    </source>
</evidence>
<evidence type="ECO:0000259" key="13">
    <source>
        <dbReference type="PROSITE" id="PS50016"/>
    </source>
</evidence>
<evidence type="ECO:0000313" key="15">
    <source>
        <dbReference type="Proteomes" id="UP000518752"/>
    </source>
</evidence>
<dbReference type="PANTHER" id="PTHR10333:SF42">
    <property type="entry name" value="INHIBITOR OF GROWTH PROTEIN 5"/>
    <property type="match status" value="1"/>
</dbReference>
<keyword evidence="6 11" id="KW-0156">Chromatin regulator</keyword>
<dbReference type="SMART" id="SM00249">
    <property type="entry name" value="PHD"/>
    <property type="match status" value="1"/>
</dbReference>
<evidence type="ECO:0000313" key="14">
    <source>
        <dbReference type="EMBL" id="KAF5391860.1"/>
    </source>
</evidence>
<comment type="subcellular location">
    <subcellularLocation>
        <location evidence="1 11">Nucleus</location>
    </subcellularLocation>
</comment>
<feature type="compositionally biased region" description="Basic residues" evidence="12">
    <location>
        <begin position="277"/>
        <end position="289"/>
    </location>
</feature>
<dbReference type="PANTHER" id="PTHR10333">
    <property type="entry name" value="INHIBITOR OF GROWTH PROTEIN"/>
    <property type="match status" value="1"/>
</dbReference>
<dbReference type="GO" id="GO:0008270">
    <property type="term" value="F:zinc ion binding"/>
    <property type="evidence" value="ECO:0007669"/>
    <property type="project" value="UniProtKB-KW"/>
</dbReference>
<dbReference type="InterPro" id="IPR001965">
    <property type="entry name" value="Znf_PHD"/>
</dbReference>
<dbReference type="PROSITE" id="PS50016">
    <property type="entry name" value="ZF_PHD_2"/>
    <property type="match status" value="1"/>
</dbReference>
<feature type="site" description="Histone H3K4me3 binding" evidence="8">
    <location>
        <position position="331"/>
    </location>
</feature>
<dbReference type="InterPro" id="IPR013083">
    <property type="entry name" value="Znf_RING/FYVE/PHD"/>
</dbReference>
<feature type="binding site" evidence="9">
    <location>
        <position position="344"/>
    </location>
    <ligand>
        <name>Zn(2+)</name>
        <dbReference type="ChEBI" id="CHEBI:29105"/>
        <label>1</label>
    </ligand>
</feature>
<evidence type="ECO:0000256" key="4">
    <source>
        <dbReference type="ARBA" id="ARBA00022771"/>
    </source>
</evidence>
<evidence type="ECO:0000256" key="11">
    <source>
        <dbReference type="RuleBase" id="RU361213"/>
    </source>
</evidence>
<keyword evidence="5 9" id="KW-0862">Zinc</keyword>
<evidence type="ECO:0000256" key="6">
    <source>
        <dbReference type="ARBA" id="ARBA00022853"/>
    </source>
</evidence>
<dbReference type="PROSITE" id="PS01359">
    <property type="entry name" value="ZF_PHD_1"/>
    <property type="match status" value="1"/>
</dbReference>
<dbReference type="InterPro" id="IPR028651">
    <property type="entry name" value="ING_fam"/>
</dbReference>
<name>A0A8H5HZ80_9AGAR</name>
<feature type="site" description="Histone H3K4me3 binding" evidence="8">
    <location>
        <position position="339"/>
    </location>
</feature>
<proteinExistence type="inferred from homology"/>
<dbReference type="AlphaFoldDB" id="A0A8H5HZ80"/>
<evidence type="ECO:0000256" key="1">
    <source>
        <dbReference type="ARBA" id="ARBA00004123"/>
    </source>
</evidence>
<dbReference type="GO" id="GO:0006325">
    <property type="term" value="P:chromatin organization"/>
    <property type="evidence" value="ECO:0007669"/>
    <property type="project" value="UniProtKB-KW"/>
</dbReference>
<comment type="function">
    <text evidence="11">Component of an histone acetyltransferase complex.</text>
</comment>
<evidence type="ECO:0000256" key="3">
    <source>
        <dbReference type="ARBA" id="ARBA00022723"/>
    </source>
</evidence>
<comment type="subunit">
    <text evidence="11">Component of an histone acetyltransferase complex. Interacts with H3K4me3 and to a lesser extent with H3K4me2.</text>
</comment>
<dbReference type="OrthoDB" id="5411773at2759"/>
<accession>A0A8H5HZ80</accession>
<keyword evidence="7 11" id="KW-0539">Nucleus</keyword>
<reference evidence="14 15" key="1">
    <citation type="journal article" date="2020" name="ISME J.">
        <title>Uncovering the hidden diversity of litter-decomposition mechanisms in mushroom-forming fungi.</title>
        <authorList>
            <person name="Floudas D."/>
            <person name="Bentzer J."/>
            <person name="Ahren D."/>
            <person name="Johansson T."/>
            <person name="Persson P."/>
            <person name="Tunlid A."/>
        </authorList>
    </citation>
    <scope>NUCLEOTIDE SEQUENCE [LARGE SCALE GENOMIC DNA]</scope>
    <source>
        <strain evidence="14 15">CBS 406.79</strain>
    </source>
</reference>
<evidence type="ECO:0000256" key="7">
    <source>
        <dbReference type="ARBA" id="ARBA00023242"/>
    </source>
</evidence>
<feature type="region of interest" description="Disordered" evidence="12">
    <location>
        <begin position="1"/>
        <end position="22"/>
    </location>
</feature>
<feature type="binding site" evidence="9">
    <location>
        <position position="330"/>
    </location>
    <ligand>
        <name>Zn(2+)</name>
        <dbReference type="ChEBI" id="CHEBI:29105"/>
        <label>2</label>
    </ligand>
</feature>
<dbReference type="GO" id="GO:0005634">
    <property type="term" value="C:nucleus"/>
    <property type="evidence" value="ECO:0007669"/>
    <property type="project" value="UniProtKB-SubCell"/>
</dbReference>
<dbReference type="InterPro" id="IPR019786">
    <property type="entry name" value="Zinc_finger_PHD-type_CS"/>
</dbReference>
<feature type="binding site" evidence="9">
    <location>
        <position position="341"/>
    </location>
    <ligand>
        <name>Zn(2+)</name>
        <dbReference type="ChEBI" id="CHEBI:29105"/>
        <label>1</label>
    </ligand>
</feature>
<evidence type="ECO:0000256" key="12">
    <source>
        <dbReference type="SAM" id="MobiDB-lite"/>
    </source>
</evidence>
<dbReference type="Proteomes" id="UP000518752">
    <property type="component" value="Unassembled WGS sequence"/>
</dbReference>
<dbReference type="GO" id="GO:0000785">
    <property type="term" value="C:chromatin"/>
    <property type="evidence" value="ECO:0007669"/>
    <property type="project" value="UniProtKB-ARBA"/>
</dbReference>
<feature type="site" description="Histone H3K4me3 binding" evidence="8">
    <location>
        <position position="316"/>
    </location>
</feature>
<gene>
    <name evidence="14" type="ORF">D9757_001658</name>
</gene>
<sequence>MKRTRSQAFAEELQEDEEMANAVTVDEPDTDADAQTMDKEKQVWESVREEHFEGSQSASIIFSLVFTGIVIDQVPLTLHRQYALMEELDQQTHGYLDDIVPTLRKYVAYRRNVESGATTTTHTVPLPTPPTPIFKTPVRPLLHPTGSSTPNLLSLPAERTKPPETGREMLSHVAWLAEELMGAAQEKVNLAQAAHDYISRQIQVLAQSIKEQEASIALGTRPGTQLAPILLPDVAPPSRWTKGVAGTLVLDEDPENAEDAPTTVGVVVEETEQPQPTKRRGGRKGKRPAIKPSEGSGAEQNTSLKITLPAMDNRLYCYCHKPSAGEMVACDNEECENQWFHLSCIGLATLPEEDETWYCQDCDPIRVPLKKRGRKR</sequence>
<feature type="binding site" evidence="9">
    <location>
        <position position="335"/>
    </location>
    <ligand>
        <name>Zn(2+)</name>
        <dbReference type="ChEBI" id="CHEBI:29105"/>
        <label>2</label>
    </ligand>
</feature>
<feature type="region of interest" description="Disordered" evidence="12">
    <location>
        <begin position="250"/>
        <end position="304"/>
    </location>
</feature>
<evidence type="ECO:0000256" key="10">
    <source>
        <dbReference type="PROSITE-ProRule" id="PRU00146"/>
    </source>
</evidence>
<feature type="binding site" evidence="9">
    <location>
        <position position="362"/>
    </location>
    <ligand>
        <name>Zn(2+)</name>
        <dbReference type="ChEBI" id="CHEBI:29105"/>
        <label>2</label>
    </ligand>
</feature>
<organism evidence="14 15">
    <name type="scientific">Collybiopsis confluens</name>
    <dbReference type="NCBI Taxonomy" id="2823264"/>
    <lineage>
        <taxon>Eukaryota</taxon>
        <taxon>Fungi</taxon>
        <taxon>Dikarya</taxon>
        <taxon>Basidiomycota</taxon>
        <taxon>Agaricomycotina</taxon>
        <taxon>Agaricomycetes</taxon>
        <taxon>Agaricomycetidae</taxon>
        <taxon>Agaricales</taxon>
        <taxon>Marasmiineae</taxon>
        <taxon>Omphalotaceae</taxon>
        <taxon>Collybiopsis</taxon>
    </lineage>
</organism>
<dbReference type="SUPFAM" id="SSF57903">
    <property type="entry name" value="FYVE/PHD zinc finger"/>
    <property type="match status" value="1"/>
</dbReference>
<evidence type="ECO:0000256" key="2">
    <source>
        <dbReference type="ARBA" id="ARBA00010210"/>
    </source>
</evidence>
<evidence type="ECO:0000256" key="5">
    <source>
        <dbReference type="ARBA" id="ARBA00022833"/>
    </source>
</evidence>
<dbReference type="CDD" id="cd15505">
    <property type="entry name" value="PHD_ING"/>
    <property type="match status" value="1"/>
</dbReference>
<feature type="compositionally biased region" description="Low complexity" evidence="12">
    <location>
        <begin position="261"/>
        <end position="276"/>
    </location>
</feature>
<feature type="domain" description="PHD-type" evidence="13">
    <location>
        <begin position="314"/>
        <end position="365"/>
    </location>
</feature>
<dbReference type="InterPro" id="IPR011011">
    <property type="entry name" value="Znf_FYVE_PHD"/>
</dbReference>
<dbReference type="SMART" id="SM01408">
    <property type="entry name" value="ING"/>
    <property type="match status" value="1"/>
</dbReference>
<comment type="domain">
    <text evidence="11">The PHD-type zinc finger mediates the binding to H3K4me3.</text>
</comment>
<feature type="binding site" evidence="9">
    <location>
        <position position="319"/>
    </location>
    <ligand>
        <name>Zn(2+)</name>
        <dbReference type="ChEBI" id="CHEBI:29105"/>
        <label>1</label>
    </ligand>
</feature>
<dbReference type="Gene3D" id="3.30.40.10">
    <property type="entry name" value="Zinc/RING finger domain, C3HC4 (zinc finger)"/>
    <property type="match status" value="1"/>
</dbReference>
<evidence type="ECO:0000256" key="8">
    <source>
        <dbReference type="PIRSR" id="PIRSR628651-50"/>
    </source>
</evidence>
<comment type="similarity">
    <text evidence="2 11">Belongs to the ING family.</text>
</comment>
<feature type="site" description="Histone H3K4me3 binding" evidence="8">
    <location>
        <position position="327"/>
    </location>
</feature>
<feature type="binding site" evidence="9">
    <location>
        <position position="359"/>
    </location>
    <ligand>
        <name>Zn(2+)</name>
        <dbReference type="ChEBI" id="CHEBI:29105"/>
        <label>2</label>
    </ligand>
</feature>
<dbReference type="Gene3D" id="6.10.140.1740">
    <property type="match status" value="1"/>
</dbReference>
<keyword evidence="15" id="KW-1185">Reference proteome</keyword>
<dbReference type="Pfam" id="PF12998">
    <property type="entry name" value="ING"/>
    <property type="match status" value="1"/>
</dbReference>
<keyword evidence="4 10" id="KW-0863">Zinc-finger</keyword>
<protein>
    <recommendedName>
        <fullName evidence="11">Chromatin modification-related protein</fullName>
    </recommendedName>
</protein>
<feature type="binding site" evidence="9">
    <location>
        <position position="317"/>
    </location>
    <ligand>
        <name>Zn(2+)</name>
        <dbReference type="ChEBI" id="CHEBI:29105"/>
        <label>1</label>
    </ligand>
</feature>
<keyword evidence="3 9" id="KW-0479">Metal-binding</keyword>
<dbReference type="InterPro" id="IPR024610">
    <property type="entry name" value="ING_N_histone-binding"/>
</dbReference>
<dbReference type="InterPro" id="IPR019787">
    <property type="entry name" value="Znf_PHD-finger"/>
</dbReference>